<name>A0A2A6BA84_PRIPA</name>
<evidence type="ECO:0000256" key="1">
    <source>
        <dbReference type="SAM" id="MobiDB-lite"/>
    </source>
</evidence>
<evidence type="ECO:0000313" key="3">
    <source>
        <dbReference type="Proteomes" id="UP000005239"/>
    </source>
</evidence>
<feature type="compositionally biased region" description="Low complexity" evidence="1">
    <location>
        <begin position="100"/>
        <end position="109"/>
    </location>
</feature>
<feature type="compositionally biased region" description="Pro residues" evidence="1">
    <location>
        <begin position="90"/>
        <end position="99"/>
    </location>
</feature>
<feature type="compositionally biased region" description="Basic and acidic residues" evidence="1">
    <location>
        <begin position="37"/>
        <end position="50"/>
    </location>
</feature>
<feature type="region of interest" description="Disordered" evidence="1">
    <location>
        <begin position="1"/>
        <end position="50"/>
    </location>
</feature>
<accession>A0A2A6BA84</accession>
<dbReference type="Proteomes" id="UP000005239">
    <property type="component" value="Unassembled WGS sequence"/>
</dbReference>
<protein>
    <submittedName>
        <fullName evidence="2">Uncharacterized protein</fullName>
    </submittedName>
</protein>
<feature type="region of interest" description="Disordered" evidence="1">
    <location>
        <begin position="74"/>
        <end position="109"/>
    </location>
</feature>
<feature type="compositionally biased region" description="Low complexity" evidence="1">
    <location>
        <begin position="13"/>
        <end position="22"/>
    </location>
</feature>
<reference evidence="2" key="2">
    <citation type="submission" date="2022-06" db="UniProtKB">
        <authorList>
            <consortium name="EnsemblMetazoa"/>
        </authorList>
    </citation>
    <scope>IDENTIFICATION</scope>
    <source>
        <strain evidence="2">PS312</strain>
    </source>
</reference>
<proteinExistence type="predicted"/>
<reference evidence="3" key="1">
    <citation type="journal article" date="2008" name="Nat. Genet.">
        <title>The Pristionchus pacificus genome provides a unique perspective on nematode lifestyle and parasitism.</title>
        <authorList>
            <person name="Dieterich C."/>
            <person name="Clifton S.W."/>
            <person name="Schuster L.N."/>
            <person name="Chinwalla A."/>
            <person name="Delehaunty K."/>
            <person name="Dinkelacker I."/>
            <person name="Fulton L."/>
            <person name="Fulton R."/>
            <person name="Godfrey J."/>
            <person name="Minx P."/>
            <person name="Mitreva M."/>
            <person name="Roeseler W."/>
            <person name="Tian H."/>
            <person name="Witte H."/>
            <person name="Yang S.P."/>
            <person name="Wilson R.K."/>
            <person name="Sommer R.J."/>
        </authorList>
    </citation>
    <scope>NUCLEOTIDE SEQUENCE [LARGE SCALE GENOMIC DNA]</scope>
    <source>
        <strain evidence="3">PS312</strain>
    </source>
</reference>
<keyword evidence="3" id="KW-1185">Reference proteome</keyword>
<dbReference type="EnsemblMetazoa" id="PPA37509.1">
    <property type="protein sequence ID" value="PPA37509.1"/>
    <property type="gene ID" value="WBGene00275878"/>
</dbReference>
<accession>A0A8R1URX3</accession>
<sequence length="141" mass="15327">MNSSSINLFELPSTSSGTRSSSAGDLPPPLPPRLKRTRSDRATLRNRPIPRDYRRAHSDFVYIEDLISTGLSRLDKMEGGGRSVMSSSSSPPPPSPSPSVSPSSALPLPQSTRSFTFIARFRRSTRKLFCCLKPSESAASS</sequence>
<gene>
    <name evidence="2" type="primary">WBGene00275878</name>
</gene>
<dbReference type="AlphaFoldDB" id="A0A2A6BA84"/>
<evidence type="ECO:0000313" key="2">
    <source>
        <dbReference type="EnsemblMetazoa" id="PPA37509.1"/>
    </source>
</evidence>
<organism evidence="2 3">
    <name type="scientific">Pristionchus pacificus</name>
    <name type="common">Parasitic nematode worm</name>
    <dbReference type="NCBI Taxonomy" id="54126"/>
    <lineage>
        <taxon>Eukaryota</taxon>
        <taxon>Metazoa</taxon>
        <taxon>Ecdysozoa</taxon>
        <taxon>Nematoda</taxon>
        <taxon>Chromadorea</taxon>
        <taxon>Rhabditida</taxon>
        <taxon>Rhabditina</taxon>
        <taxon>Diplogasteromorpha</taxon>
        <taxon>Diplogasteroidea</taxon>
        <taxon>Neodiplogasteridae</taxon>
        <taxon>Pristionchus</taxon>
    </lineage>
</organism>